<sequence>MIRRGLIDLRPLRANAAFRRLWVGNSISGFGGQIAMLAVLFHVWEVTGNPLWTGMIGLVSAAGMITGGFLGGTLADSHDRRTIICLTTSGQALAAAALAVQAALGLENVGVILTLVGMNSLAGGLGAASRRSLPARLLSRQLLPAGIALTHLTFQASMLIGPALSGFLIAGIGLTACYTITAIADLISLYLALRLPRVPPVGATTASSWTTTWQGLRFVSRPGAVRGAFGTDLFATLLAFPIALFPMVNDLRLGGSPETLGLMSSALAVGGILAGVCSGLVTRTGRLGVAQSVAAGVWCAALAGFGLGTSATAILLALVVAGAADTVSVISRGALVQLAVPDEFRGRITAVDHVIGAAGPSLGNARAGWVAAMVGAPVALAAGAAAGLLGVLWIALRNRELREFDGATGGPGPTLAA</sequence>
<dbReference type="PANTHER" id="PTHR23513:SF9">
    <property type="entry name" value="ENTEROBACTIN EXPORTER ENTS"/>
    <property type="match status" value="1"/>
</dbReference>
<dbReference type="AlphaFoldDB" id="A0A3N2BBX8"/>
<dbReference type="SUPFAM" id="SSF103473">
    <property type="entry name" value="MFS general substrate transporter"/>
    <property type="match status" value="1"/>
</dbReference>
<dbReference type="PANTHER" id="PTHR23513">
    <property type="entry name" value="INTEGRAL MEMBRANE EFFLUX PROTEIN-RELATED"/>
    <property type="match status" value="1"/>
</dbReference>
<feature type="transmembrane region" description="Helical" evidence="7">
    <location>
        <begin position="167"/>
        <end position="193"/>
    </location>
</feature>
<comment type="caution">
    <text evidence="8">The sequence shown here is derived from an EMBL/GenBank/DDBJ whole genome shotgun (WGS) entry which is preliminary data.</text>
</comment>
<evidence type="ECO:0000256" key="7">
    <source>
        <dbReference type="SAM" id="Phobius"/>
    </source>
</evidence>
<organism evidence="8 9">
    <name type="scientific">Bogoriella caseilytica</name>
    <dbReference type="NCBI Taxonomy" id="56055"/>
    <lineage>
        <taxon>Bacteria</taxon>
        <taxon>Bacillati</taxon>
        <taxon>Actinomycetota</taxon>
        <taxon>Actinomycetes</taxon>
        <taxon>Micrococcales</taxon>
        <taxon>Bogoriellaceae</taxon>
        <taxon>Bogoriella</taxon>
    </lineage>
</organism>
<dbReference type="InterPro" id="IPR036259">
    <property type="entry name" value="MFS_trans_sf"/>
</dbReference>
<accession>A0A3N2BBX8</accession>
<comment type="subcellular location">
    <subcellularLocation>
        <location evidence="1">Cell inner membrane</location>
        <topology evidence="1">Multi-pass membrane protein</topology>
    </subcellularLocation>
</comment>
<name>A0A3N2BBX8_9MICO</name>
<dbReference type="InterPro" id="IPR010290">
    <property type="entry name" value="TM_effector"/>
</dbReference>
<protein>
    <submittedName>
        <fullName evidence="8">Putative MFS family arabinose efflux permease</fullName>
    </submittedName>
</protein>
<feature type="transmembrane region" description="Helical" evidence="7">
    <location>
        <begin position="369"/>
        <end position="396"/>
    </location>
</feature>
<dbReference type="CDD" id="cd06173">
    <property type="entry name" value="MFS_MefA_like"/>
    <property type="match status" value="1"/>
</dbReference>
<feature type="transmembrane region" description="Helical" evidence="7">
    <location>
        <begin position="110"/>
        <end position="130"/>
    </location>
</feature>
<evidence type="ECO:0000256" key="5">
    <source>
        <dbReference type="ARBA" id="ARBA00022989"/>
    </source>
</evidence>
<dbReference type="EMBL" id="RKHK01000001">
    <property type="protein sequence ID" value="ROR72745.1"/>
    <property type="molecule type" value="Genomic_DNA"/>
</dbReference>
<dbReference type="Gene3D" id="1.20.1250.20">
    <property type="entry name" value="MFS general substrate transporter like domains"/>
    <property type="match status" value="1"/>
</dbReference>
<evidence type="ECO:0000256" key="2">
    <source>
        <dbReference type="ARBA" id="ARBA00022448"/>
    </source>
</evidence>
<evidence type="ECO:0000256" key="4">
    <source>
        <dbReference type="ARBA" id="ARBA00022692"/>
    </source>
</evidence>
<evidence type="ECO:0000256" key="1">
    <source>
        <dbReference type="ARBA" id="ARBA00004429"/>
    </source>
</evidence>
<keyword evidence="9" id="KW-1185">Reference proteome</keyword>
<evidence type="ECO:0000256" key="3">
    <source>
        <dbReference type="ARBA" id="ARBA00022475"/>
    </source>
</evidence>
<gene>
    <name evidence="8" type="ORF">EDD31_1104</name>
</gene>
<dbReference type="Pfam" id="PF05977">
    <property type="entry name" value="MFS_3"/>
    <property type="match status" value="1"/>
</dbReference>
<keyword evidence="2" id="KW-0813">Transport</keyword>
<feature type="transmembrane region" description="Helical" evidence="7">
    <location>
        <begin position="227"/>
        <end position="248"/>
    </location>
</feature>
<keyword evidence="5 7" id="KW-1133">Transmembrane helix</keyword>
<feature type="transmembrane region" description="Helical" evidence="7">
    <location>
        <begin position="142"/>
        <end position="161"/>
    </location>
</feature>
<feature type="transmembrane region" description="Helical" evidence="7">
    <location>
        <begin position="260"/>
        <end position="281"/>
    </location>
</feature>
<feature type="transmembrane region" description="Helical" evidence="7">
    <location>
        <begin position="83"/>
        <end position="104"/>
    </location>
</feature>
<feature type="transmembrane region" description="Helical" evidence="7">
    <location>
        <begin position="21"/>
        <end position="44"/>
    </location>
</feature>
<keyword evidence="3" id="KW-1003">Cell membrane</keyword>
<feature type="transmembrane region" description="Helical" evidence="7">
    <location>
        <begin position="50"/>
        <end position="71"/>
    </location>
</feature>
<proteinExistence type="predicted"/>
<evidence type="ECO:0000313" key="9">
    <source>
        <dbReference type="Proteomes" id="UP000280668"/>
    </source>
</evidence>
<dbReference type="Proteomes" id="UP000280668">
    <property type="component" value="Unassembled WGS sequence"/>
</dbReference>
<feature type="transmembrane region" description="Helical" evidence="7">
    <location>
        <begin position="293"/>
        <end position="321"/>
    </location>
</feature>
<keyword evidence="4 7" id="KW-0812">Transmembrane</keyword>
<dbReference type="RefSeq" id="WP_211336061.1">
    <property type="nucleotide sequence ID" value="NZ_RKHK01000001.1"/>
</dbReference>
<keyword evidence="6 7" id="KW-0472">Membrane</keyword>
<evidence type="ECO:0000256" key="6">
    <source>
        <dbReference type="ARBA" id="ARBA00023136"/>
    </source>
</evidence>
<dbReference type="GO" id="GO:0005886">
    <property type="term" value="C:plasma membrane"/>
    <property type="evidence" value="ECO:0007669"/>
    <property type="project" value="UniProtKB-SubCell"/>
</dbReference>
<reference evidence="8 9" key="1">
    <citation type="submission" date="2018-11" db="EMBL/GenBank/DDBJ databases">
        <title>Sequencing the genomes of 1000 actinobacteria strains.</title>
        <authorList>
            <person name="Klenk H.-P."/>
        </authorList>
    </citation>
    <scope>NUCLEOTIDE SEQUENCE [LARGE SCALE GENOMIC DNA]</scope>
    <source>
        <strain evidence="8 9">DSM 11294</strain>
    </source>
</reference>
<evidence type="ECO:0000313" key="8">
    <source>
        <dbReference type="EMBL" id="ROR72745.1"/>
    </source>
</evidence>